<dbReference type="EMBL" id="BDRX01000213">
    <property type="protein sequence ID" value="GBG00348.1"/>
    <property type="molecule type" value="Genomic_DNA"/>
</dbReference>
<dbReference type="PANTHER" id="PTHR14614">
    <property type="entry name" value="HEPATOCELLULAR CARCINOMA-ASSOCIATED ANTIGEN"/>
    <property type="match status" value="1"/>
</dbReference>
<feature type="compositionally biased region" description="Low complexity" evidence="1">
    <location>
        <begin position="172"/>
        <end position="188"/>
    </location>
</feature>
<dbReference type="InterPro" id="IPR019410">
    <property type="entry name" value="Methyltransf_16"/>
</dbReference>
<dbReference type="Proteomes" id="UP000247498">
    <property type="component" value="Unassembled WGS sequence"/>
</dbReference>
<keyword evidence="3" id="KW-1185">Reference proteome</keyword>
<name>A0A2V0PRY9_9CHLO</name>
<dbReference type="Gene3D" id="3.40.50.150">
    <property type="entry name" value="Vaccinia Virus protein VP39"/>
    <property type="match status" value="1"/>
</dbReference>
<feature type="region of interest" description="Disordered" evidence="1">
    <location>
        <begin position="159"/>
        <end position="199"/>
    </location>
</feature>
<accession>A0A2V0PRY9</accession>
<feature type="region of interest" description="Disordered" evidence="1">
    <location>
        <begin position="44"/>
        <end position="63"/>
    </location>
</feature>
<evidence type="ECO:0000313" key="2">
    <source>
        <dbReference type="EMBL" id="GBG00348.1"/>
    </source>
</evidence>
<evidence type="ECO:0000256" key="1">
    <source>
        <dbReference type="SAM" id="MobiDB-lite"/>
    </source>
</evidence>
<organism evidence="2 3">
    <name type="scientific">Raphidocelis subcapitata</name>
    <dbReference type="NCBI Taxonomy" id="307507"/>
    <lineage>
        <taxon>Eukaryota</taxon>
        <taxon>Viridiplantae</taxon>
        <taxon>Chlorophyta</taxon>
        <taxon>core chlorophytes</taxon>
        <taxon>Chlorophyceae</taxon>
        <taxon>CS clade</taxon>
        <taxon>Sphaeropleales</taxon>
        <taxon>Selenastraceae</taxon>
        <taxon>Raphidocelis</taxon>
    </lineage>
</organism>
<evidence type="ECO:0000313" key="3">
    <source>
        <dbReference type="Proteomes" id="UP000247498"/>
    </source>
</evidence>
<dbReference type="Pfam" id="PF10294">
    <property type="entry name" value="Methyltransf_16"/>
    <property type="match status" value="1"/>
</dbReference>
<gene>
    <name evidence="2" type="ORF">Rsub_13080</name>
</gene>
<sequence length="310" mass="32314">MRIIIEGYDPVDRQLVRGELAGVDRAQTQAADIVTLQFDAAPADNSASSGGGDGAAAAPPAAPPANVVIKQNPTLLQKARPGDVRVGACVWDGGFILSAILEHRARSGALRLAGARCVELGAGCGLAGLVAARLGASVMLTDQKEVLVHARGNAAKNKALWMPAPPGPAPRGPQQQQAQQQRQQAQDAGPPPPGSAGVMPLDWAAADMAEAAAAVRRAMGGRIDVLIGSDCIYPDPAGCKANAEAFIEACVALCDADTVALITYEVRIPEVREALLGAARARFNLRLLAAEEVPDGWRSERVETFEMRLL</sequence>
<dbReference type="SUPFAM" id="SSF53335">
    <property type="entry name" value="S-adenosyl-L-methionine-dependent methyltransferases"/>
    <property type="match status" value="1"/>
</dbReference>
<reference evidence="2 3" key="1">
    <citation type="journal article" date="2018" name="Sci. Rep.">
        <title>Raphidocelis subcapitata (=Pseudokirchneriella subcapitata) provides an insight into genome evolution and environmental adaptations in the Sphaeropleales.</title>
        <authorList>
            <person name="Suzuki S."/>
            <person name="Yamaguchi H."/>
            <person name="Nakajima N."/>
            <person name="Kawachi M."/>
        </authorList>
    </citation>
    <scope>NUCLEOTIDE SEQUENCE [LARGE SCALE GENOMIC DNA]</scope>
    <source>
        <strain evidence="2 3">NIES-35</strain>
    </source>
</reference>
<comment type="caution">
    <text evidence="2">The sequence shown here is derived from an EMBL/GenBank/DDBJ whole genome shotgun (WGS) entry which is preliminary data.</text>
</comment>
<protein>
    <submittedName>
        <fullName evidence="2">Uncharacterized protein</fullName>
    </submittedName>
</protein>
<dbReference type="InParanoid" id="A0A2V0PRY9"/>
<proteinExistence type="predicted"/>
<dbReference type="AlphaFoldDB" id="A0A2V0PRY9"/>
<dbReference type="OrthoDB" id="413520at2759"/>
<dbReference type="InterPro" id="IPR029063">
    <property type="entry name" value="SAM-dependent_MTases_sf"/>
</dbReference>